<name>A0A6J4CYQ0_9HELI</name>
<proteinExistence type="predicted"/>
<dbReference type="GeneID" id="56928469"/>
<evidence type="ECO:0000259" key="1">
    <source>
        <dbReference type="Pfam" id="PF13588"/>
    </source>
</evidence>
<dbReference type="EMBL" id="AP019774">
    <property type="protein sequence ID" value="BCD70609.1"/>
    <property type="molecule type" value="Genomic_DNA"/>
</dbReference>
<evidence type="ECO:0000313" key="5">
    <source>
        <dbReference type="Proteomes" id="UP000509742"/>
    </source>
</evidence>
<accession>A0A6J4CYQ0</accession>
<evidence type="ECO:0000313" key="2">
    <source>
        <dbReference type="EMBL" id="BCD46270.1"/>
    </source>
</evidence>
<dbReference type="AlphaFoldDB" id="A0A6J4CYQ0"/>
<dbReference type="Pfam" id="PF13588">
    <property type="entry name" value="HSDR_N_2"/>
    <property type="match status" value="1"/>
</dbReference>
<sequence>MFEEIFEDSLALDFFKPDLIADLKTRAEQSKKKGYITCLVRDKAIKLTPEEVVRQLYLAKLIEEYHYPKERILLEYPIHFGREVKRADIVVLDQENNLYVVVELKKPKKKEGMAQLKSYAHASGAPLAVWSNGADEIILHRRNPNHFISIPHLPHYYQSLKEVLSEQFKYVDLLKKDVLSKEGLNLKSRILLIEDEVLAGAGVDAFEEVFKLIFIKLYDELNTYRKDKKLINDYYNALEYKNRVKADKLYEKMHNLEFRNYEGTGNQEFKDRLERLFTESKEKWPGIFPKENSIALTPSHLEVCVSVLQPAP</sequence>
<evidence type="ECO:0000313" key="4">
    <source>
        <dbReference type="Proteomes" id="UP000317935"/>
    </source>
</evidence>
<keyword evidence="5" id="KW-1185">Reference proteome</keyword>
<dbReference type="Proteomes" id="UP000317935">
    <property type="component" value="Chromosome"/>
</dbReference>
<dbReference type="InterPro" id="IPR029464">
    <property type="entry name" value="HSDR_N"/>
</dbReference>
<dbReference type="Gene3D" id="3.90.1570.30">
    <property type="match status" value="1"/>
</dbReference>
<organism evidence="3 4">
    <name type="scientific">Helicobacter suis</name>
    <dbReference type="NCBI Taxonomy" id="104628"/>
    <lineage>
        <taxon>Bacteria</taxon>
        <taxon>Pseudomonadati</taxon>
        <taxon>Campylobacterota</taxon>
        <taxon>Epsilonproteobacteria</taxon>
        <taxon>Campylobacterales</taxon>
        <taxon>Helicobacteraceae</taxon>
        <taxon>Helicobacter</taxon>
    </lineage>
</organism>
<feature type="domain" description="Type I restriction enzyme R protein N-terminal" evidence="1">
    <location>
        <begin position="49"/>
        <end position="154"/>
    </location>
</feature>
<dbReference type="Proteomes" id="UP000509742">
    <property type="component" value="Chromosome"/>
</dbReference>
<gene>
    <name evidence="2" type="ORF">NHP190020_13090</name>
    <name evidence="3" type="ORF">SNTW_12540</name>
</gene>
<dbReference type="RefSeq" id="WP_006564899.1">
    <property type="nucleotide sequence ID" value="NZ_AP019774.1"/>
</dbReference>
<reference evidence="3 4" key="1">
    <citation type="submission" date="2019-06" db="EMBL/GenBank/DDBJ databases">
        <title>Complete genome sequence of Helicobacter suis SNTW101c.</title>
        <authorList>
            <person name="Rimbara E."/>
            <person name="Suzuki M."/>
            <person name="Matsui H."/>
            <person name="Nakamura M."/>
            <person name="Mori S."/>
            <person name="Shibayama K."/>
        </authorList>
    </citation>
    <scope>NUCLEOTIDE SEQUENCE [LARGE SCALE GENOMIC DNA]</scope>
    <source>
        <strain evidence="3 4">SNTW101c</strain>
    </source>
</reference>
<evidence type="ECO:0000313" key="3">
    <source>
        <dbReference type="EMBL" id="BCD70609.1"/>
    </source>
</evidence>
<dbReference type="OrthoDB" id="9784823at2"/>
<dbReference type="EMBL" id="AP023036">
    <property type="protein sequence ID" value="BCD46270.1"/>
    <property type="molecule type" value="Genomic_DNA"/>
</dbReference>
<protein>
    <recommendedName>
        <fullName evidence="1">Type I restriction enzyme R protein N-terminal domain-containing protein</fullName>
    </recommendedName>
</protein>
<reference evidence="2 5" key="2">
    <citation type="submission" date="2020-04" db="EMBL/GenBank/DDBJ databases">
        <title>Genomic analysis of gastric non-Helicobacter pylori Helicobacters isolated in Japan.</title>
        <authorList>
            <person name="Suzuki M."/>
            <person name="Rimbara E."/>
        </authorList>
    </citation>
    <scope>NUCLEOTIDE SEQUENCE [LARGE SCALE GENOMIC DNA]</scope>
    <source>
        <strain evidence="2 5">NHP19-0020</strain>
    </source>
</reference>